<dbReference type="InterPro" id="IPR036390">
    <property type="entry name" value="WH_DNA-bd_sf"/>
</dbReference>
<reference evidence="5 6" key="1">
    <citation type="submission" date="2024-09" db="EMBL/GenBank/DDBJ databases">
        <authorList>
            <person name="Sun Q."/>
            <person name="Mori K."/>
        </authorList>
    </citation>
    <scope>NUCLEOTIDE SEQUENCE [LARGE SCALE GENOMIC DNA]</scope>
    <source>
        <strain evidence="5 6">TBRC 7907</strain>
    </source>
</reference>
<keyword evidence="3" id="KW-0804">Transcription</keyword>
<evidence type="ECO:0000259" key="4">
    <source>
        <dbReference type="PROSITE" id="PS51000"/>
    </source>
</evidence>
<dbReference type="PANTHER" id="PTHR34580">
    <property type="match status" value="1"/>
</dbReference>
<evidence type="ECO:0000256" key="2">
    <source>
        <dbReference type="ARBA" id="ARBA00023125"/>
    </source>
</evidence>
<accession>A0ABV5ZV22</accession>
<dbReference type="Gene3D" id="1.10.10.10">
    <property type="entry name" value="Winged helix-like DNA-binding domain superfamily/Winged helix DNA-binding domain"/>
    <property type="match status" value="1"/>
</dbReference>
<dbReference type="Pfam" id="PF13280">
    <property type="entry name" value="WYL"/>
    <property type="match status" value="1"/>
</dbReference>
<evidence type="ECO:0000313" key="5">
    <source>
        <dbReference type="EMBL" id="MFB9904275.1"/>
    </source>
</evidence>
<dbReference type="InterPro" id="IPR028349">
    <property type="entry name" value="PafC-like"/>
</dbReference>
<comment type="caution">
    <text evidence="5">The sequence shown here is derived from an EMBL/GenBank/DDBJ whole genome shotgun (WGS) entry which is preliminary data.</text>
</comment>
<proteinExistence type="predicted"/>
<gene>
    <name evidence="5" type="ORF">ACFFQA_10030</name>
</gene>
<dbReference type="PROSITE" id="PS52050">
    <property type="entry name" value="WYL"/>
    <property type="match status" value="1"/>
</dbReference>
<dbReference type="PROSITE" id="PS00894">
    <property type="entry name" value="HTH_DEOR_1"/>
    <property type="match status" value="1"/>
</dbReference>
<organism evidence="5 6">
    <name type="scientific">Allokutzneria oryzae</name>
    <dbReference type="NCBI Taxonomy" id="1378989"/>
    <lineage>
        <taxon>Bacteria</taxon>
        <taxon>Bacillati</taxon>
        <taxon>Actinomycetota</taxon>
        <taxon>Actinomycetes</taxon>
        <taxon>Pseudonocardiales</taxon>
        <taxon>Pseudonocardiaceae</taxon>
        <taxon>Allokutzneria</taxon>
    </lineage>
</organism>
<dbReference type="PROSITE" id="PS51000">
    <property type="entry name" value="HTH_DEOR_2"/>
    <property type="match status" value="1"/>
</dbReference>
<evidence type="ECO:0000256" key="1">
    <source>
        <dbReference type="ARBA" id="ARBA00023015"/>
    </source>
</evidence>
<dbReference type="Proteomes" id="UP001589693">
    <property type="component" value="Unassembled WGS sequence"/>
</dbReference>
<evidence type="ECO:0000313" key="6">
    <source>
        <dbReference type="Proteomes" id="UP001589693"/>
    </source>
</evidence>
<dbReference type="InterPro" id="IPR026881">
    <property type="entry name" value="WYL_dom"/>
</dbReference>
<keyword evidence="1" id="KW-0805">Transcription regulation</keyword>
<dbReference type="PIRSF" id="PIRSF016838">
    <property type="entry name" value="PafC"/>
    <property type="match status" value="1"/>
</dbReference>
<protein>
    <submittedName>
        <fullName evidence="5">Helix-turn-helix transcriptional regulator</fullName>
    </submittedName>
</protein>
<dbReference type="InterPro" id="IPR001034">
    <property type="entry name" value="DeoR_HTH"/>
</dbReference>
<evidence type="ECO:0000256" key="3">
    <source>
        <dbReference type="ARBA" id="ARBA00023163"/>
    </source>
</evidence>
<name>A0ABV5ZV22_9PSEU</name>
<dbReference type="InterPro" id="IPR018356">
    <property type="entry name" value="Tscrpt_reg_HTH_DeoR_CS"/>
</dbReference>
<keyword evidence="2" id="KW-0238">DNA-binding</keyword>
<feature type="domain" description="HTH deoR-type" evidence="4">
    <location>
        <begin position="3"/>
        <end position="62"/>
    </location>
</feature>
<dbReference type="RefSeq" id="WP_377851474.1">
    <property type="nucleotide sequence ID" value="NZ_JBHLZU010000009.1"/>
</dbReference>
<sequence length="322" mass="35209">MTTAARLLRLLGLLQQPRDWTGAQLAERLGVSARTIRNDIERLRSLDYPVAATPGVAGGYRLGAGAALPPLLLDDEEAIATAVSLRLSAGAGVSGMAESSLRALAKLERMLPSRLRERVSVVHGATLSIPRTGPVIDSEVLTTIASAIRAGETLRFDYRSFDGTPSRRVAEPHRLVHTRGRWYLVAWDTDRRDWRMFRADRISPRSPNGSRFPAREAPGGDLAGYVERSLGAAVWRYRVTVTVHASVEHVAARLPEWVVVEPVDNTSCRIVVGSDNPGMLALWLGMLDADFDFDRAAHPELADQIARVAARFHRVVGPSDGE</sequence>
<dbReference type="InterPro" id="IPR036388">
    <property type="entry name" value="WH-like_DNA-bd_sf"/>
</dbReference>
<dbReference type="SUPFAM" id="SSF46785">
    <property type="entry name" value="Winged helix' DNA-binding domain"/>
    <property type="match status" value="1"/>
</dbReference>
<dbReference type="InterPro" id="IPR013196">
    <property type="entry name" value="HTH_11"/>
</dbReference>
<dbReference type="InterPro" id="IPR051534">
    <property type="entry name" value="CBASS_pafABC_assoc_protein"/>
</dbReference>
<dbReference type="EMBL" id="JBHLZU010000009">
    <property type="protein sequence ID" value="MFB9904275.1"/>
    <property type="molecule type" value="Genomic_DNA"/>
</dbReference>
<dbReference type="PANTHER" id="PTHR34580:SF3">
    <property type="entry name" value="PROTEIN PAFB"/>
    <property type="match status" value="1"/>
</dbReference>
<dbReference type="Pfam" id="PF08279">
    <property type="entry name" value="HTH_11"/>
    <property type="match status" value="1"/>
</dbReference>
<keyword evidence="6" id="KW-1185">Reference proteome</keyword>